<sequence length="94" mass="10506">MKFKEMKLLISGRVQGVGFRHFTRTNAGELGLKGWVRNLNNGDVEALLQGPENKLSEMIEKLKNGPLPARVDQIEVVSESDNPDDIGDNFKVVR</sequence>
<comment type="similarity">
    <text evidence="1 6">Belongs to the acylphosphatase family.</text>
</comment>
<keyword evidence="4 5" id="KW-0378">Hydrolase</keyword>
<gene>
    <name evidence="8" type="ORF">CWD77_11030</name>
</gene>
<evidence type="ECO:0000259" key="7">
    <source>
        <dbReference type="PROSITE" id="PS51160"/>
    </source>
</evidence>
<feature type="domain" description="Acylphosphatase-like" evidence="7">
    <location>
        <begin position="5"/>
        <end position="94"/>
    </location>
</feature>
<dbReference type="PROSITE" id="PS51160">
    <property type="entry name" value="ACYLPHOSPHATASE_3"/>
    <property type="match status" value="1"/>
</dbReference>
<dbReference type="AlphaFoldDB" id="A0A2N0VGW2"/>
<evidence type="ECO:0000313" key="9">
    <source>
        <dbReference type="Proteomes" id="UP000233398"/>
    </source>
</evidence>
<protein>
    <recommendedName>
        <fullName evidence="2 4">Acylphosphatase</fullName>
        <ecNumber evidence="2 4">3.6.1.7</ecNumber>
    </recommendedName>
</protein>
<evidence type="ECO:0000313" key="8">
    <source>
        <dbReference type="EMBL" id="PKD43420.1"/>
    </source>
</evidence>
<dbReference type="EMBL" id="PISP01000003">
    <property type="protein sequence ID" value="PKD43420.1"/>
    <property type="molecule type" value="Genomic_DNA"/>
</dbReference>
<dbReference type="SUPFAM" id="SSF54975">
    <property type="entry name" value="Acylphosphatase/BLUF domain-like"/>
    <property type="match status" value="1"/>
</dbReference>
<dbReference type="InterPro" id="IPR017968">
    <property type="entry name" value="Acylphosphatase_CS"/>
</dbReference>
<comment type="catalytic activity">
    <reaction evidence="3 4 5">
        <text>an acyl phosphate + H2O = a carboxylate + phosphate + H(+)</text>
        <dbReference type="Rhea" id="RHEA:14965"/>
        <dbReference type="ChEBI" id="CHEBI:15377"/>
        <dbReference type="ChEBI" id="CHEBI:15378"/>
        <dbReference type="ChEBI" id="CHEBI:29067"/>
        <dbReference type="ChEBI" id="CHEBI:43474"/>
        <dbReference type="ChEBI" id="CHEBI:59918"/>
        <dbReference type="EC" id="3.6.1.7"/>
    </reaction>
</comment>
<keyword evidence="9" id="KW-1185">Reference proteome</keyword>
<reference evidence="8 9" key="1">
    <citation type="submission" date="2017-11" db="EMBL/GenBank/DDBJ databases">
        <title>Rhodohalobacter 15182 sp. nov., isolated from a salt lake.</title>
        <authorList>
            <person name="Han S."/>
        </authorList>
    </citation>
    <scope>NUCLEOTIDE SEQUENCE [LARGE SCALE GENOMIC DNA]</scope>
    <source>
        <strain evidence="8 9">15182</strain>
    </source>
</reference>
<dbReference type="InterPro" id="IPR036046">
    <property type="entry name" value="Acylphosphatase-like_dom_sf"/>
</dbReference>
<evidence type="ECO:0000256" key="2">
    <source>
        <dbReference type="ARBA" id="ARBA00012150"/>
    </source>
</evidence>
<proteinExistence type="inferred from homology"/>
<dbReference type="Proteomes" id="UP000233398">
    <property type="component" value="Unassembled WGS sequence"/>
</dbReference>
<dbReference type="Gene3D" id="3.30.70.100">
    <property type="match status" value="1"/>
</dbReference>
<evidence type="ECO:0000256" key="4">
    <source>
        <dbReference type="PROSITE-ProRule" id="PRU00520"/>
    </source>
</evidence>
<evidence type="ECO:0000256" key="3">
    <source>
        <dbReference type="ARBA" id="ARBA00047645"/>
    </source>
</evidence>
<dbReference type="PROSITE" id="PS00151">
    <property type="entry name" value="ACYLPHOSPHATASE_2"/>
    <property type="match status" value="1"/>
</dbReference>
<dbReference type="RefSeq" id="WP_101073895.1">
    <property type="nucleotide sequence ID" value="NZ_PISP01000003.1"/>
</dbReference>
<name>A0A2N0VGW2_9BACT</name>
<evidence type="ECO:0000256" key="6">
    <source>
        <dbReference type="RuleBase" id="RU004168"/>
    </source>
</evidence>
<organism evidence="8 9">
    <name type="scientific">Rhodohalobacter barkolensis</name>
    <dbReference type="NCBI Taxonomy" id="2053187"/>
    <lineage>
        <taxon>Bacteria</taxon>
        <taxon>Pseudomonadati</taxon>
        <taxon>Balneolota</taxon>
        <taxon>Balneolia</taxon>
        <taxon>Balneolales</taxon>
        <taxon>Balneolaceae</taxon>
        <taxon>Rhodohalobacter</taxon>
    </lineage>
</organism>
<dbReference type="EC" id="3.6.1.7" evidence="2 4"/>
<dbReference type="OrthoDB" id="9808093at2"/>
<dbReference type="PRINTS" id="PR00112">
    <property type="entry name" value="ACYLPHPHTASE"/>
</dbReference>
<accession>A0A2N0VGW2</accession>
<comment type="caution">
    <text evidence="8">The sequence shown here is derived from an EMBL/GenBank/DDBJ whole genome shotgun (WGS) entry which is preliminary data.</text>
</comment>
<dbReference type="GO" id="GO:0003998">
    <property type="term" value="F:acylphosphatase activity"/>
    <property type="evidence" value="ECO:0007669"/>
    <property type="project" value="UniProtKB-EC"/>
</dbReference>
<dbReference type="PANTHER" id="PTHR47268:SF4">
    <property type="entry name" value="ACYLPHOSPHATASE"/>
    <property type="match status" value="1"/>
</dbReference>
<evidence type="ECO:0000256" key="1">
    <source>
        <dbReference type="ARBA" id="ARBA00005614"/>
    </source>
</evidence>
<evidence type="ECO:0000256" key="5">
    <source>
        <dbReference type="RuleBase" id="RU000553"/>
    </source>
</evidence>
<dbReference type="InterPro" id="IPR020456">
    <property type="entry name" value="Acylphosphatase"/>
</dbReference>
<feature type="active site" evidence="4">
    <location>
        <position position="20"/>
    </location>
</feature>
<dbReference type="Pfam" id="PF00708">
    <property type="entry name" value="Acylphosphatase"/>
    <property type="match status" value="1"/>
</dbReference>
<feature type="active site" evidence="4">
    <location>
        <position position="38"/>
    </location>
</feature>
<dbReference type="PANTHER" id="PTHR47268">
    <property type="entry name" value="ACYLPHOSPHATASE"/>
    <property type="match status" value="1"/>
</dbReference>
<dbReference type="PROSITE" id="PS00150">
    <property type="entry name" value="ACYLPHOSPHATASE_1"/>
    <property type="match status" value="1"/>
</dbReference>
<dbReference type="InterPro" id="IPR001792">
    <property type="entry name" value="Acylphosphatase-like_dom"/>
</dbReference>